<name>A0A5N0T6A3_9MICO</name>
<dbReference type="Gene3D" id="3.40.630.30">
    <property type="match status" value="1"/>
</dbReference>
<accession>A0A5N0T6A3</accession>
<dbReference type="RefSeq" id="WP_150895111.1">
    <property type="nucleotide sequence ID" value="NZ_VYUY01000020.1"/>
</dbReference>
<sequence length="109" mass="11650">MTDADAPVHVERNDAESRYDIRLGEEPVGAAFYRVDGSGRVVFTHTEIDPAFGGRGLGSALADGALTDAAARGETVVPRCPFIAEYLREHPIDGLQVDWPADGGENPAR</sequence>
<gene>
    <name evidence="3" type="ORF">F6B40_13995</name>
</gene>
<keyword evidence="4" id="KW-1185">Reference proteome</keyword>
<organism evidence="3 4">
    <name type="scientific">Microbacterium caowuchunii</name>
    <dbReference type="NCBI Taxonomy" id="2614638"/>
    <lineage>
        <taxon>Bacteria</taxon>
        <taxon>Bacillati</taxon>
        <taxon>Actinomycetota</taxon>
        <taxon>Actinomycetes</taxon>
        <taxon>Micrococcales</taxon>
        <taxon>Microbacteriaceae</taxon>
        <taxon>Microbacterium</taxon>
    </lineage>
</organism>
<evidence type="ECO:0000259" key="1">
    <source>
        <dbReference type="PROSITE" id="PS51186"/>
    </source>
</evidence>
<dbReference type="PROSITE" id="PS51186">
    <property type="entry name" value="GNAT"/>
    <property type="match status" value="1"/>
</dbReference>
<dbReference type="Pfam" id="PF14542">
    <property type="entry name" value="Acetyltransf_CG"/>
    <property type="match status" value="1"/>
</dbReference>
<keyword evidence="3" id="KW-0808">Transferase</keyword>
<reference evidence="4" key="1">
    <citation type="submission" date="2019-09" db="EMBL/GenBank/DDBJ databases">
        <title>Mumia zhuanghuii sp. nov. isolated from the intestinal contents of plateau pika (Ochotona curzoniae) in the Qinghai-Tibet plateau of China.</title>
        <authorList>
            <person name="Tian Z."/>
        </authorList>
    </citation>
    <scope>NUCLEOTIDE SEQUENCE [LARGE SCALE GENOMIC DNA]</scope>
    <source>
        <strain evidence="4">L-033</strain>
    </source>
</reference>
<dbReference type="PANTHER" id="PTHR31435:SF10">
    <property type="entry name" value="BSR4717 PROTEIN"/>
    <property type="match status" value="1"/>
</dbReference>
<dbReference type="InterPro" id="IPR000182">
    <property type="entry name" value="GNAT_dom"/>
</dbReference>
<protein>
    <submittedName>
        <fullName evidence="3">N-acetyltransferase</fullName>
    </submittedName>
</protein>
<dbReference type="InterPro" id="IPR016181">
    <property type="entry name" value="Acyl_CoA_acyltransferase"/>
</dbReference>
<comment type="caution">
    <text evidence="3">The sequence shown here is derived from an EMBL/GenBank/DDBJ whole genome shotgun (WGS) entry which is preliminary data.</text>
</comment>
<dbReference type="PANTHER" id="PTHR31435">
    <property type="entry name" value="PROTEIN NATD1"/>
    <property type="match status" value="1"/>
</dbReference>
<dbReference type="AlphaFoldDB" id="A0A5N0T6A3"/>
<evidence type="ECO:0000313" key="3">
    <source>
        <dbReference type="EMBL" id="KAA9130341.1"/>
    </source>
</evidence>
<dbReference type="CDD" id="cd04301">
    <property type="entry name" value="NAT_SF"/>
    <property type="match status" value="1"/>
</dbReference>
<proteinExistence type="predicted"/>
<dbReference type="InterPro" id="IPR045057">
    <property type="entry name" value="Gcn5-rel_NAT"/>
</dbReference>
<dbReference type="PROSITE" id="PS51729">
    <property type="entry name" value="GNAT_YJDJ"/>
    <property type="match status" value="1"/>
</dbReference>
<feature type="domain" description="N-acetyltransferase" evidence="1">
    <location>
        <begin position="1"/>
        <end position="109"/>
    </location>
</feature>
<evidence type="ECO:0000313" key="4">
    <source>
        <dbReference type="Proteomes" id="UP000326838"/>
    </source>
</evidence>
<dbReference type="GO" id="GO:0016747">
    <property type="term" value="F:acyltransferase activity, transferring groups other than amino-acyl groups"/>
    <property type="evidence" value="ECO:0007669"/>
    <property type="project" value="InterPro"/>
</dbReference>
<dbReference type="InterPro" id="IPR031165">
    <property type="entry name" value="GNAT_YJDJ"/>
</dbReference>
<dbReference type="SUPFAM" id="SSF55729">
    <property type="entry name" value="Acyl-CoA N-acyltransferases (Nat)"/>
    <property type="match status" value="1"/>
</dbReference>
<dbReference type="Proteomes" id="UP000326838">
    <property type="component" value="Unassembled WGS sequence"/>
</dbReference>
<evidence type="ECO:0000259" key="2">
    <source>
        <dbReference type="PROSITE" id="PS51729"/>
    </source>
</evidence>
<feature type="domain" description="N-acetyltransferase" evidence="2">
    <location>
        <begin position="11"/>
        <end position="98"/>
    </location>
</feature>
<dbReference type="EMBL" id="VYUY01000020">
    <property type="protein sequence ID" value="KAA9130341.1"/>
    <property type="molecule type" value="Genomic_DNA"/>
</dbReference>